<evidence type="ECO:0000256" key="1">
    <source>
        <dbReference type="PROSITE-ProRule" id="PRU00320"/>
    </source>
</evidence>
<keyword evidence="4" id="KW-1185">Reference proteome</keyword>
<feature type="domain" description="HTH psq-type" evidence="2">
    <location>
        <begin position="237"/>
        <end position="289"/>
    </location>
</feature>
<dbReference type="PROSITE" id="PS50960">
    <property type="entry name" value="HTH_PSQ"/>
    <property type="match status" value="1"/>
</dbReference>
<dbReference type="Proteomes" id="UP000544331">
    <property type="component" value="Unassembled WGS sequence"/>
</dbReference>
<sequence>MDVRGILPGSSNHAAPPVLCLRFLHAPLGKEIKVDLQWSICEADPQAVLQKLGEDGTREPYKKTPVTYYDTDLPSYSWGGLMFRKKTRRGEELSAVKVHFDPKTSDAPQGIFRDTEAPVVEAPFNRAAWETRERYLCVWDRYGNNTSFTCQIQSLLAGRKELWTDEQIRFAERCQNVIWEDLIGFGPNPNPKWRLDVAGYRAVFDDVQAVPFHLMELEVKVLKDKGNEVYETISRYLRESRLRWKYTEDDMAEAILDVTDNGFSPPQAAYRRGVPRSTLIDRLHGRGAVKEQIHPHRRLSKSQEDSQIRACVMGLLRQQGERPNLGRN</sequence>
<evidence type="ECO:0000313" key="3">
    <source>
        <dbReference type="EMBL" id="KAF5715327.1"/>
    </source>
</evidence>
<organism evidence="3 4">
    <name type="scientific">Fusarium mundagurra</name>
    <dbReference type="NCBI Taxonomy" id="1567541"/>
    <lineage>
        <taxon>Eukaryota</taxon>
        <taxon>Fungi</taxon>
        <taxon>Dikarya</taxon>
        <taxon>Ascomycota</taxon>
        <taxon>Pezizomycotina</taxon>
        <taxon>Sordariomycetes</taxon>
        <taxon>Hypocreomycetidae</taxon>
        <taxon>Hypocreales</taxon>
        <taxon>Nectriaceae</taxon>
        <taxon>Fusarium</taxon>
        <taxon>Fusarium fujikuroi species complex</taxon>
    </lineage>
</organism>
<dbReference type="InterPro" id="IPR009057">
    <property type="entry name" value="Homeodomain-like_sf"/>
</dbReference>
<dbReference type="EMBL" id="JAAOAN010000228">
    <property type="protein sequence ID" value="KAF5715327.1"/>
    <property type="molecule type" value="Genomic_DNA"/>
</dbReference>
<reference evidence="3 4" key="1">
    <citation type="submission" date="2020-05" db="EMBL/GenBank/DDBJ databases">
        <title>Identification and distribution of gene clusters putatively required for synthesis of sphingolipid metabolism inhibitors in phylogenetically diverse species of the filamentous fungus Fusarium.</title>
        <authorList>
            <person name="Kim H.-S."/>
            <person name="Busman M."/>
            <person name="Brown D.W."/>
            <person name="Divon H."/>
            <person name="Uhlig S."/>
            <person name="Proctor R.H."/>
        </authorList>
    </citation>
    <scope>NUCLEOTIDE SEQUENCE [LARGE SCALE GENOMIC DNA]</scope>
    <source>
        <strain evidence="3 4">NRRL 66235</strain>
    </source>
</reference>
<gene>
    <name evidence="3" type="ORF">FMUND_6925</name>
</gene>
<accession>A0A8H5YN63</accession>
<comment type="caution">
    <text evidence="3">The sequence shown here is derived from an EMBL/GenBank/DDBJ whole genome shotgun (WGS) entry which is preliminary data.</text>
</comment>
<evidence type="ECO:0000313" key="4">
    <source>
        <dbReference type="Proteomes" id="UP000544331"/>
    </source>
</evidence>
<dbReference type="SUPFAM" id="SSF46689">
    <property type="entry name" value="Homeodomain-like"/>
    <property type="match status" value="1"/>
</dbReference>
<dbReference type="Gene3D" id="1.10.10.60">
    <property type="entry name" value="Homeodomain-like"/>
    <property type="match status" value="1"/>
</dbReference>
<dbReference type="GO" id="GO:0003677">
    <property type="term" value="F:DNA binding"/>
    <property type="evidence" value="ECO:0007669"/>
    <property type="project" value="UniProtKB-UniRule"/>
</dbReference>
<proteinExistence type="predicted"/>
<dbReference type="Pfam" id="PF05225">
    <property type="entry name" value="HTH_psq"/>
    <property type="match status" value="1"/>
</dbReference>
<dbReference type="GO" id="GO:0005634">
    <property type="term" value="C:nucleus"/>
    <property type="evidence" value="ECO:0007669"/>
    <property type="project" value="UniProtKB-SubCell"/>
</dbReference>
<protein>
    <recommendedName>
        <fullName evidence="2">HTH psq-type domain-containing protein</fullName>
    </recommendedName>
</protein>
<keyword evidence="1" id="KW-0238">DNA-binding</keyword>
<dbReference type="InterPro" id="IPR007889">
    <property type="entry name" value="HTH_Psq"/>
</dbReference>
<keyword evidence="1" id="KW-0539">Nucleus</keyword>
<comment type="subcellular location">
    <subcellularLocation>
        <location evidence="1">Nucleus</location>
    </subcellularLocation>
</comment>
<name>A0A8H5YN63_9HYPO</name>
<evidence type="ECO:0000259" key="2">
    <source>
        <dbReference type="PROSITE" id="PS50960"/>
    </source>
</evidence>
<dbReference type="AlphaFoldDB" id="A0A8H5YN63"/>
<feature type="DNA-binding region" description="H-T-H motif" evidence="1">
    <location>
        <begin position="265"/>
        <end position="285"/>
    </location>
</feature>
<dbReference type="OrthoDB" id="3917713at2759"/>